<reference evidence="2 3" key="1">
    <citation type="journal article" date="2023" name="G3 (Bethesda)">
        <title>A chromosome-length genome assembly and annotation of blackberry (Rubus argutus, cv. 'Hillquist').</title>
        <authorList>
            <person name="Bruna T."/>
            <person name="Aryal R."/>
            <person name="Dudchenko O."/>
            <person name="Sargent D.J."/>
            <person name="Mead D."/>
            <person name="Buti M."/>
            <person name="Cavallini A."/>
            <person name="Hytonen T."/>
            <person name="Andres J."/>
            <person name="Pham M."/>
            <person name="Weisz D."/>
            <person name="Mascagni F."/>
            <person name="Usai G."/>
            <person name="Natali L."/>
            <person name="Bassil N."/>
            <person name="Fernandez G.E."/>
            <person name="Lomsadze A."/>
            <person name="Armour M."/>
            <person name="Olukolu B."/>
            <person name="Poorten T."/>
            <person name="Britton C."/>
            <person name="Davik J."/>
            <person name="Ashrafi H."/>
            <person name="Aiden E.L."/>
            <person name="Borodovsky M."/>
            <person name="Worthington M."/>
        </authorList>
    </citation>
    <scope>NUCLEOTIDE SEQUENCE [LARGE SCALE GENOMIC DNA]</scope>
    <source>
        <strain evidence="2">PI 553951</strain>
    </source>
</reference>
<accession>A0AAW1WAP7</accession>
<evidence type="ECO:0000259" key="1">
    <source>
        <dbReference type="Pfam" id="PF08387"/>
    </source>
</evidence>
<feature type="domain" description="FBD" evidence="1">
    <location>
        <begin position="298"/>
        <end position="338"/>
    </location>
</feature>
<name>A0AAW1WAP7_RUBAR</name>
<evidence type="ECO:0000313" key="3">
    <source>
        <dbReference type="Proteomes" id="UP001457282"/>
    </source>
</evidence>
<proteinExistence type="predicted"/>
<sequence>MNFSEEKLMDFITAEYPFDFNIHDNKLDLGELSVDLRLYGRPLTWLTITMPYQCHMIPSSVGCVEIYDADSEQKSDIPIFSCIAIGESLVIDMLKPIDSPFHVYLDLAKTMKKLTICNDLEDVEVPGLNGKTAYKSADFSICDDKVIFVDHTGLEEINISDASVLDYKFDGYISRIEKAFVGIGRAYMHYLDGTDVASARALNLITELKSVRHLTLNMNTVGTISCCLLTKESNLPNFSNLVRLEMEVHECFGWKMLFNFLERSPVLQNVIIRKVLDDLENFEYKGPEHGLFTTLNLPQNVPTCLLTSIQNVELTVPESDERDVPVYQYLLENGAALTNVLVLARSESLVQKKISCFKIREDCEIEYKDIP</sequence>
<dbReference type="EMBL" id="JBEDUW010000006">
    <property type="protein sequence ID" value="KAK9921736.1"/>
    <property type="molecule type" value="Genomic_DNA"/>
</dbReference>
<dbReference type="Pfam" id="PF08387">
    <property type="entry name" value="FBD"/>
    <property type="match status" value="1"/>
</dbReference>
<dbReference type="InterPro" id="IPR006566">
    <property type="entry name" value="FBD"/>
</dbReference>
<comment type="caution">
    <text evidence="2">The sequence shown here is derived from an EMBL/GenBank/DDBJ whole genome shotgun (WGS) entry which is preliminary data.</text>
</comment>
<dbReference type="Proteomes" id="UP001457282">
    <property type="component" value="Unassembled WGS sequence"/>
</dbReference>
<evidence type="ECO:0000313" key="2">
    <source>
        <dbReference type="EMBL" id="KAK9921736.1"/>
    </source>
</evidence>
<dbReference type="PANTHER" id="PTHR31900">
    <property type="entry name" value="F-BOX/RNI SUPERFAMILY PROTEIN-RELATED"/>
    <property type="match status" value="1"/>
</dbReference>
<keyword evidence="3" id="KW-1185">Reference proteome</keyword>
<dbReference type="AlphaFoldDB" id="A0AAW1WAP7"/>
<gene>
    <name evidence="2" type="ORF">M0R45_030234</name>
</gene>
<dbReference type="InterPro" id="IPR050232">
    <property type="entry name" value="FBL13/AtMIF1-like"/>
</dbReference>
<organism evidence="2 3">
    <name type="scientific">Rubus argutus</name>
    <name type="common">Southern blackberry</name>
    <dbReference type="NCBI Taxonomy" id="59490"/>
    <lineage>
        <taxon>Eukaryota</taxon>
        <taxon>Viridiplantae</taxon>
        <taxon>Streptophyta</taxon>
        <taxon>Embryophyta</taxon>
        <taxon>Tracheophyta</taxon>
        <taxon>Spermatophyta</taxon>
        <taxon>Magnoliopsida</taxon>
        <taxon>eudicotyledons</taxon>
        <taxon>Gunneridae</taxon>
        <taxon>Pentapetalae</taxon>
        <taxon>rosids</taxon>
        <taxon>fabids</taxon>
        <taxon>Rosales</taxon>
        <taxon>Rosaceae</taxon>
        <taxon>Rosoideae</taxon>
        <taxon>Rosoideae incertae sedis</taxon>
        <taxon>Rubus</taxon>
    </lineage>
</organism>
<dbReference type="PANTHER" id="PTHR31900:SF30">
    <property type="entry name" value="SUPERFAMILY PROTEIN, PUTATIVE-RELATED"/>
    <property type="match status" value="1"/>
</dbReference>
<protein>
    <recommendedName>
        <fullName evidence="1">FBD domain-containing protein</fullName>
    </recommendedName>
</protein>